<dbReference type="SUPFAM" id="SSF56112">
    <property type="entry name" value="Protein kinase-like (PK-like)"/>
    <property type="match status" value="1"/>
</dbReference>
<dbReference type="PROSITE" id="PS50011">
    <property type="entry name" value="PROTEIN_KINASE_DOM"/>
    <property type="match status" value="1"/>
</dbReference>
<keyword evidence="3" id="KW-1185">Reference proteome</keyword>
<dbReference type="STRING" id="870435.A0A0C3K0D9"/>
<dbReference type="Proteomes" id="UP000054217">
    <property type="component" value="Unassembled WGS sequence"/>
</dbReference>
<dbReference type="Gene3D" id="1.10.510.10">
    <property type="entry name" value="Transferase(Phosphotransferase) domain 1"/>
    <property type="match status" value="1"/>
</dbReference>
<dbReference type="Pfam" id="PF06985">
    <property type="entry name" value="HET"/>
    <property type="match status" value="1"/>
</dbReference>
<dbReference type="InterPro" id="IPR001245">
    <property type="entry name" value="Ser-Thr/Tyr_kinase_cat_dom"/>
</dbReference>
<dbReference type="InterPro" id="IPR000719">
    <property type="entry name" value="Prot_kinase_dom"/>
</dbReference>
<evidence type="ECO:0000313" key="2">
    <source>
        <dbReference type="EMBL" id="KIO03092.1"/>
    </source>
</evidence>
<dbReference type="InterPro" id="IPR010730">
    <property type="entry name" value="HET"/>
</dbReference>
<dbReference type="OrthoDB" id="2403434at2759"/>
<reference evidence="3" key="2">
    <citation type="submission" date="2015-01" db="EMBL/GenBank/DDBJ databases">
        <title>Evolutionary Origins and Diversification of the Mycorrhizal Mutualists.</title>
        <authorList>
            <consortium name="DOE Joint Genome Institute"/>
            <consortium name="Mycorrhizal Genomics Consortium"/>
            <person name="Kohler A."/>
            <person name="Kuo A."/>
            <person name="Nagy L.G."/>
            <person name="Floudas D."/>
            <person name="Copeland A."/>
            <person name="Barry K.W."/>
            <person name="Cichocki N."/>
            <person name="Veneault-Fourrey C."/>
            <person name="LaButti K."/>
            <person name="Lindquist E.A."/>
            <person name="Lipzen A."/>
            <person name="Lundell T."/>
            <person name="Morin E."/>
            <person name="Murat C."/>
            <person name="Riley R."/>
            <person name="Ohm R."/>
            <person name="Sun H."/>
            <person name="Tunlid A."/>
            <person name="Henrissat B."/>
            <person name="Grigoriev I.V."/>
            <person name="Hibbett D.S."/>
            <person name="Martin F."/>
        </authorList>
    </citation>
    <scope>NUCLEOTIDE SEQUENCE [LARGE SCALE GENOMIC DNA]</scope>
    <source>
        <strain evidence="3">Marx 270</strain>
    </source>
</reference>
<evidence type="ECO:0000259" key="1">
    <source>
        <dbReference type="PROSITE" id="PS50011"/>
    </source>
</evidence>
<dbReference type="InterPro" id="IPR011009">
    <property type="entry name" value="Kinase-like_dom_sf"/>
</dbReference>
<dbReference type="HOGENOM" id="CLU_488442_0_0_1"/>
<accession>A0A0C3K0D9</accession>
<dbReference type="EMBL" id="KN831978">
    <property type="protein sequence ID" value="KIO03092.1"/>
    <property type="molecule type" value="Genomic_DNA"/>
</dbReference>
<dbReference type="Pfam" id="PF07714">
    <property type="entry name" value="PK_Tyr_Ser-Thr"/>
    <property type="match status" value="1"/>
</dbReference>
<dbReference type="PANTHER" id="PTHR10622">
    <property type="entry name" value="HET DOMAIN-CONTAINING PROTEIN"/>
    <property type="match status" value="1"/>
</dbReference>
<protein>
    <recommendedName>
        <fullName evidence="1">Protein kinase domain-containing protein</fullName>
    </recommendedName>
</protein>
<sequence length="558" mass="63312">MLENLQQGFTLGWAAPELLMDNLPSAKTDVWSFGMTVLELFTRKAPFHRIPHMRLVHRICTGQTPDRPTDEETLSRLTDEWWNLCLSCWRFEPLSRPTISHIVETIAKIMQHSFMSMQRSVVLHDFGPSSASQIACDANELKVLTDQESLLCACAGKIRLINVDVFLGLQVGHHGEKAVTEVFGEFYDTEICHVQYAMLSHCWCVAEAEVQFGDLTLGMFNVHHRGYQKIVKACEKACADGLEWLWTDSTCINEDDISEFSESVNSRYHWQANSEQCYVYLDDVDGLTFPTERDYQKFSASGGWPQWFSCSWTLSDLLAPNKVSFFNQHWQFIGDKRNLLAVLTTITWVPEDILCHGLPSQQHPDHPSVAQILSWAADRNGRKKEDRAYALLGLFRVHMQTQYGEGGHAFHHLQEAIIGDYNDHSIFVWSGEGRHGSILAESPDDFRDSADVIRLSPPHAYTKECPEAEAQIKSHRWFELTGKGVEIWLPVTHCADSQEYIQVKLACCHQSSNGELITLNLARASSQDEGVYGRTLENFTLSSAKPGFQKLYLVCNGM</sequence>
<feature type="domain" description="Protein kinase" evidence="1">
    <location>
        <begin position="1"/>
        <end position="115"/>
    </location>
</feature>
<dbReference type="GO" id="GO:0004672">
    <property type="term" value="F:protein kinase activity"/>
    <property type="evidence" value="ECO:0007669"/>
    <property type="project" value="InterPro"/>
</dbReference>
<gene>
    <name evidence="2" type="ORF">M404DRAFT_955776</name>
</gene>
<reference evidence="2 3" key="1">
    <citation type="submission" date="2014-04" db="EMBL/GenBank/DDBJ databases">
        <authorList>
            <consortium name="DOE Joint Genome Institute"/>
            <person name="Kuo A."/>
            <person name="Kohler A."/>
            <person name="Costa M.D."/>
            <person name="Nagy L.G."/>
            <person name="Floudas D."/>
            <person name="Copeland A."/>
            <person name="Barry K.W."/>
            <person name="Cichocki N."/>
            <person name="Veneault-Fourrey C."/>
            <person name="LaButti K."/>
            <person name="Lindquist E.A."/>
            <person name="Lipzen A."/>
            <person name="Lundell T."/>
            <person name="Morin E."/>
            <person name="Murat C."/>
            <person name="Sun H."/>
            <person name="Tunlid A."/>
            <person name="Henrissat B."/>
            <person name="Grigoriev I.V."/>
            <person name="Hibbett D.S."/>
            <person name="Martin F."/>
            <person name="Nordberg H.P."/>
            <person name="Cantor M.N."/>
            <person name="Hua S.X."/>
        </authorList>
    </citation>
    <scope>NUCLEOTIDE SEQUENCE [LARGE SCALE GENOMIC DNA]</scope>
    <source>
        <strain evidence="2 3">Marx 270</strain>
    </source>
</reference>
<dbReference type="PANTHER" id="PTHR10622:SF12">
    <property type="entry name" value="HET DOMAIN-CONTAINING PROTEIN"/>
    <property type="match status" value="1"/>
</dbReference>
<evidence type="ECO:0000313" key="3">
    <source>
        <dbReference type="Proteomes" id="UP000054217"/>
    </source>
</evidence>
<dbReference type="AlphaFoldDB" id="A0A0C3K0D9"/>
<dbReference type="GO" id="GO:0005524">
    <property type="term" value="F:ATP binding"/>
    <property type="evidence" value="ECO:0007669"/>
    <property type="project" value="InterPro"/>
</dbReference>
<dbReference type="InParanoid" id="A0A0C3K0D9"/>
<organism evidence="2 3">
    <name type="scientific">Pisolithus tinctorius Marx 270</name>
    <dbReference type="NCBI Taxonomy" id="870435"/>
    <lineage>
        <taxon>Eukaryota</taxon>
        <taxon>Fungi</taxon>
        <taxon>Dikarya</taxon>
        <taxon>Basidiomycota</taxon>
        <taxon>Agaricomycotina</taxon>
        <taxon>Agaricomycetes</taxon>
        <taxon>Agaricomycetidae</taxon>
        <taxon>Boletales</taxon>
        <taxon>Sclerodermatineae</taxon>
        <taxon>Pisolithaceae</taxon>
        <taxon>Pisolithus</taxon>
    </lineage>
</organism>
<proteinExistence type="predicted"/>
<name>A0A0C3K0D9_PISTI</name>